<dbReference type="InterPro" id="IPR016047">
    <property type="entry name" value="M23ase_b-sheet_dom"/>
</dbReference>
<reference evidence="4 5" key="1">
    <citation type="submission" date="2015-07" db="EMBL/GenBank/DDBJ databases">
        <title>Genome sequence of Leptolinea tardivitalis DSM 16556.</title>
        <authorList>
            <person name="Hemp J."/>
            <person name="Ward L.M."/>
            <person name="Pace L.A."/>
            <person name="Fischer W.W."/>
        </authorList>
    </citation>
    <scope>NUCLEOTIDE SEQUENCE [LARGE SCALE GENOMIC DNA]</scope>
    <source>
        <strain evidence="4 5">YMTK-2</strain>
    </source>
</reference>
<keyword evidence="5" id="KW-1185">Reference proteome</keyword>
<dbReference type="CDD" id="cd00118">
    <property type="entry name" value="LysM"/>
    <property type="match status" value="1"/>
</dbReference>
<dbReference type="InterPro" id="IPR050570">
    <property type="entry name" value="Cell_wall_metabolism_enzyme"/>
</dbReference>
<dbReference type="InterPro" id="IPR036779">
    <property type="entry name" value="LysM_dom_sf"/>
</dbReference>
<dbReference type="RefSeq" id="WP_062422571.1">
    <property type="nucleotide sequence ID" value="NZ_BBYA01000010.1"/>
</dbReference>
<dbReference type="PANTHER" id="PTHR21666:SF270">
    <property type="entry name" value="MUREIN HYDROLASE ACTIVATOR ENVC"/>
    <property type="match status" value="1"/>
</dbReference>
<sequence length="407" mass="44080">MIENPPTPVQYQPDGLENSNSKDELTVAQDEPISVWLKLWQTIQQRGLSEQAMRIGTGLASVFLVLVAVWVMNSFFLTGNVSNPQKADIPVYKATPTLAAALDPARIMFIPAIPLDSIPRLIDSHTSLPIKPRSEILHYTVQKGDTIFAIASKFNLKPQTILWGNYNVLADNPHYLTPGQELTILPVDGVYHEWHAGEGLNGVAKFYGVSPDAIVDFPGNHLNRATLGDFSNPNIEPGTKLVVPGGQREFVVWSAPRITRKDPAVAKIYGPGACAGVADGLIGSGTFLWPAPDRFISGFDYSPETGHYAIDIGGQLNNGVFASDSGVIVYAGWNDYGYGNVVVIDHGNGWQTLYAHLNSISVACGQSVSQGQVIGLLGTTGKSSGPHLHFEMRSDTYGRVNPKDFLQ</sequence>
<dbReference type="SMART" id="SM00257">
    <property type="entry name" value="LysM"/>
    <property type="match status" value="2"/>
</dbReference>
<dbReference type="PROSITE" id="PS51782">
    <property type="entry name" value="LYSM"/>
    <property type="match status" value="1"/>
</dbReference>
<dbReference type="Gene3D" id="2.70.70.10">
    <property type="entry name" value="Glucose Permease (Domain IIA)"/>
    <property type="match status" value="1"/>
</dbReference>
<protein>
    <recommendedName>
        <fullName evidence="3">LysM domain-containing protein</fullName>
    </recommendedName>
</protein>
<dbReference type="Proteomes" id="UP000050430">
    <property type="component" value="Unassembled WGS sequence"/>
</dbReference>
<dbReference type="PANTHER" id="PTHR21666">
    <property type="entry name" value="PEPTIDASE-RELATED"/>
    <property type="match status" value="1"/>
</dbReference>
<dbReference type="EMBL" id="LGCK01000014">
    <property type="protein sequence ID" value="KPL70647.1"/>
    <property type="molecule type" value="Genomic_DNA"/>
</dbReference>
<dbReference type="Gene3D" id="3.10.350.10">
    <property type="entry name" value="LysM domain"/>
    <property type="match status" value="1"/>
</dbReference>
<dbReference type="SUPFAM" id="SSF51261">
    <property type="entry name" value="Duplicated hybrid motif"/>
    <property type="match status" value="1"/>
</dbReference>
<proteinExistence type="predicted"/>
<comment type="caution">
    <text evidence="4">The sequence shown here is derived from an EMBL/GenBank/DDBJ whole genome shotgun (WGS) entry which is preliminary data.</text>
</comment>
<accession>A0A0P6X8R4</accession>
<keyword evidence="2" id="KW-0472">Membrane</keyword>
<dbReference type="Pfam" id="PF01476">
    <property type="entry name" value="LysM"/>
    <property type="match status" value="1"/>
</dbReference>
<evidence type="ECO:0000313" key="4">
    <source>
        <dbReference type="EMBL" id="KPL70647.1"/>
    </source>
</evidence>
<dbReference type="InterPro" id="IPR018392">
    <property type="entry name" value="LysM"/>
</dbReference>
<name>A0A0P6X8R4_9CHLR</name>
<dbReference type="CDD" id="cd12797">
    <property type="entry name" value="M23_peptidase"/>
    <property type="match status" value="1"/>
</dbReference>
<dbReference type="InterPro" id="IPR011055">
    <property type="entry name" value="Dup_hybrid_motif"/>
</dbReference>
<evidence type="ECO:0000313" key="5">
    <source>
        <dbReference type="Proteomes" id="UP000050430"/>
    </source>
</evidence>
<dbReference type="SUPFAM" id="SSF54106">
    <property type="entry name" value="LysM domain"/>
    <property type="match status" value="1"/>
</dbReference>
<dbReference type="AlphaFoldDB" id="A0A0P6X8R4"/>
<organism evidence="4 5">
    <name type="scientific">Leptolinea tardivitalis</name>
    <dbReference type="NCBI Taxonomy" id="229920"/>
    <lineage>
        <taxon>Bacteria</taxon>
        <taxon>Bacillati</taxon>
        <taxon>Chloroflexota</taxon>
        <taxon>Anaerolineae</taxon>
        <taxon>Anaerolineales</taxon>
        <taxon>Anaerolineaceae</taxon>
        <taxon>Leptolinea</taxon>
    </lineage>
</organism>
<keyword evidence="2" id="KW-1133">Transmembrane helix</keyword>
<dbReference type="OrthoDB" id="9809488at2"/>
<evidence type="ECO:0000256" key="2">
    <source>
        <dbReference type="SAM" id="Phobius"/>
    </source>
</evidence>
<gene>
    <name evidence="4" type="ORF">ADM99_16240</name>
</gene>
<keyword evidence="2" id="KW-0812">Transmembrane</keyword>
<evidence type="ECO:0000259" key="3">
    <source>
        <dbReference type="PROSITE" id="PS51782"/>
    </source>
</evidence>
<dbReference type="STRING" id="229920.ADM99_16240"/>
<evidence type="ECO:0000256" key="1">
    <source>
        <dbReference type="SAM" id="MobiDB-lite"/>
    </source>
</evidence>
<dbReference type="Pfam" id="PF01551">
    <property type="entry name" value="Peptidase_M23"/>
    <property type="match status" value="1"/>
</dbReference>
<feature type="domain" description="LysM" evidence="3">
    <location>
        <begin position="137"/>
        <end position="184"/>
    </location>
</feature>
<feature type="region of interest" description="Disordered" evidence="1">
    <location>
        <begin position="1"/>
        <end position="20"/>
    </location>
</feature>
<dbReference type="GO" id="GO:0004222">
    <property type="term" value="F:metalloendopeptidase activity"/>
    <property type="evidence" value="ECO:0007669"/>
    <property type="project" value="TreeGrafter"/>
</dbReference>
<feature type="transmembrane region" description="Helical" evidence="2">
    <location>
        <begin position="55"/>
        <end position="77"/>
    </location>
</feature>